<dbReference type="Proteomes" id="UP000095282">
    <property type="component" value="Unplaced"/>
</dbReference>
<sequence length="149" mass="15558">MNWVFDRMNMAENTDILIHLARATFNAFAPIAMTAFVFSQCGKKPSANRSVTPKAGEKSSIDGDKPAGGEEDKPNAPKAPADKDAVAGTHDPNYQTLAGVDGNVFQEKGKPSGGAAPAPKPGGPGMAATHDPNYQTLAGIGNDCFDKKK</sequence>
<dbReference type="PANTHER" id="PTHR21592">
    <property type="entry name" value="CHROMOSOME UNDETERMINED SCAFFOLD_25, WHOLE GENOME SHOTGUN SEQUENCE"/>
    <property type="match status" value="1"/>
</dbReference>
<proteinExistence type="predicted"/>
<keyword evidence="2" id="KW-1185">Reference proteome</keyword>
<dbReference type="AlphaFoldDB" id="A0A1I7TKH5"/>
<dbReference type="Pfam" id="PF03057">
    <property type="entry name" value="DUF236"/>
    <property type="match status" value="2"/>
</dbReference>
<dbReference type="WBParaSite" id="Csp11.Scaffold627.g6807.t1">
    <property type="protein sequence ID" value="Csp11.Scaffold627.g6807.t1"/>
    <property type="gene ID" value="Csp11.Scaffold627.g6807"/>
</dbReference>
<protein>
    <submittedName>
        <fullName evidence="3">Lipoprotein</fullName>
    </submittedName>
</protein>
<name>A0A1I7TKH5_9PELO</name>
<dbReference type="PANTHER" id="PTHR21592:SF28">
    <property type="entry name" value="COLLAGEN TRIPLE HELIX REPEAT PROTEIN"/>
    <property type="match status" value="1"/>
</dbReference>
<evidence type="ECO:0000313" key="3">
    <source>
        <dbReference type="WBParaSite" id="Csp11.Scaffold627.g6807.t1"/>
    </source>
</evidence>
<evidence type="ECO:0000256" key="1">
    <source>
        <dbReference type="SAM" id="MobiDB-lite"/>
    </source>
</evidence>
<dbReference type="InterPro" id="IPR004296">
    <property type="entry name" value="DUF236"/>
</dbReference>
<accession>A0A1I7TKH5</accession>
<organism evidence="2 3">
    <name type="scientific">Caenorhabditis tropicalis</name>
    <dbReference type="NCBI Taxonomy" id="1561998"/>
    <lineage>
        <taxon>Eukaryota</taxon>
        <taxon>Metazoa</taxon>
        <taxon>Ecdysozoa</taxon>
        <taxon>Nematoda</taxon>
        <taxon>Chromadorea</taxon>
        <taxon>Rhabditida</taxon>
        <taxon>Rhabditina</taxon>
        <taxon>Rhabditomorpha</taxon>
        <taxon>Rhabditoidea</taxon>
        <taxon>Rhabditidae</taxon>
        <taxon>Peloderinae</taxon>
        <taxon>Caenorhabditis</taxon>
    </lineage>
</organism>
<evidence type="ECO:0000313" key="2">
    <source>
        <dbReference type="Proteomes" id="UP000095282"/>
    </source>
</evidence>
<feature type="region of interest" description="Disordered" evidence="1">
    <location>
        <begin position="42"/>
        <end position="132"/>
    </location>
</feature>
<dbReference type="STRING" id="1561998.A0A1I7TKH5"/>
<feature type="compositionally biased region" description="Basic and acidic residues" evidence="1">
    <location>
        <begin position="55"/>
        <end position="85"/>
    </location>
</feature>
<reference evidence="3" key="1">
    <citation type="submission" date="2016-11" db="UniProtKB">
        <authorList>
            <consortium name="WormBaseParasite"/>
        </authorList>
    </citation>
    <scope>IDENTIFICATION</scope>
</reference>